<feature type="non-terminal residue" evidence="2">
    <location>
        <position position="164"/>
    </location>
</feature>
<gene>
    <name evidence="2" type="ORF">B2A_06131</name>
</gene>
<protein>
    <submittedName>
        <fullName evidence="2">D-lactate dehydrogenase</fullName>
    </submittedName>
</protein>
<sequence length="164" mass="18676">MAPFVRRQFGDELYEVMVRLKQLCDPHGLLNPGVVITDDPLAHTRNFKITPVADPEVDRCVECGFCEPVCPSRNLTITPRQRIALRREMVRAEADGDQALLEHLRHRFEYDGLSTCAADGMCQTACPVEIDTGQLVKHLRSEKLSRAEEWAWEKAARNWSSVTR</sequence>
<accession>T1A0P4</accession>
<reference evidence="2" key="2">
    <citation type="journal article" date="2014" name="ISME J.">
        <title>Microbial stratification in low pH oxic and suboxic macroscopic growths along an acid mine drainage.</title>
        <authorList>
            <person name="Mendez-Garcia C."/>
            <person name="Mesa V."/>
            <person name="Sprenger R.R."/>
            <person name="Richter M."/>
            <person name="Diez M.S."/>
            <person name="Solano J."/>
            <person name="Bargiela R."/>
            <person name="Golyshina O.V."/>
            <person name="Manteca A."/>
            <person name="Ramos J.L."/>
            <person name="Gallego J.R."/>
            <person name="Llorente I."/>
            <person name="Martins Dos Santos V.A."/>
            <person name="Jensen O.N."/>
            <person name="Pelaez A.I."/>
            <person name="Sanchez J."/>
            <person name="Ferrer M."/>
        </authorList>
    </citation>
    <scope>NUCLEOTIDE SEQUENCE</scope>
</reference>
<dbReference type="Gene3D" id="1.10.45.10">
    <property type="entry name" value="Vanillyl-alcohol Oxidase, Chain A, domain 4"/>
    <property type="match status" value="1"/>
</dbReference>
<dbReference type="InterPro" id="IPR009051">
    <property type="entry name" value="Helical_ferredxn"/>
</dbReference>
<dbReference type="SUPFAM" id="SSF46548">
    <property type="entry name" value="alpha-helical ferredoxin"/>
    <property type="match status" value="1"/>
</dbReference>
<evidence type="ECO:0000313" key="2">
    <source>
        <dbReference type="EMBL" id="EQD54096.1"/>
    </source>
</evidence>
<dbReference type="AlphaFoldDB" id="T1A0P4"/>
<reference evidence="2" key="1">
    <citation type="submission" date="2013-08" db="EMBL/GenBank/DDBJ databases">
        <authorList>
            <person name="Mendez C."/>
            <person name="Richter M."/>
            <person name="Ferrer M."/>
            <person name="Sanchez J."/>
        </authorList>
    </citation>
    <scope>NUCLEOTIDE SEQUENCE</scope>
</reference>
<dbReference type="Pfam" id="PF02913">
    <property type="entry name" value="FAD-oxidase_C"/>
    <property type="match status" value="1"/>
</dbReference>
<dbReference type="InterPro" id="IPR017900">
    <property type="entry name" value="4Fe4S_Fe_S_CS"/>
</dbReference>
<dbReference type="PROSITE" id="PS00198">
    <property type="entry name" value="4FE4S_FER_1"/>
    <property type="match status" value="1"/>
</dbReference>
<dbReference type="PROSITE" id="PS51379">
    <property type="entry name" value="4FE4S_FER_2"/>
    <property type="match status" value="1"/>
</dbReference>
<dbReference type="PANTHER" id="PTHR32479">
    <property type="entry name" value="GLYCOLATE OXIDASE IRON-SULFUR SUBUNIT"/>
    <property type="match status" value="1"/>
</dbReference>
<dbReference type="GO" id="GO:0051536">
    <property type="term" value="F:iron-sulfur cluster binding"/>
    <property type="evidence" value="ECO:0007669"/>
    <property type="project" value="InterPro"/>
</dbReference>
<dbReference type="InterPro" id="IPR016171">
    <property type="entry name" value="Vanillyl_alc_oxidase_C-sub2"/>
</dbReference>
<dbReference type="GO" id="GO:0050660">
    <property type="term" value="F:flavin adenine dinucleotide binding"/>
    <property type="evidence" value="ECO:0007669"/>
    <property type="project" value="InterPro"/>
</dbReference>
<proteinExistence type="predicted"/>
<name>T1A0P4_9ZZZZ</name>
<organism evidence="2">
    <name type="scientific">mine drainage metagenome</name>
    <dbReference type="NCBI Taxonomy" id="410659"/>
    <lineage>
        <taxon>unclassified sequences</taxon>
        <taxon>metagenomes</taxon>
        <taxon>ecological metagenomes</taxon>
    </lineage>
</organism>
<feature type="domain" description="4Fe-4S ferredoxin-type" evidence="1">
    <location>
        <begin position="49"/>
        <end position="80"/>
    </location>
</feature>
<dbReference type="GO" id="GO:0003824">
    <property type="term" value="F:catalytic activity"/>
    <property type="evidence" value="ECO:0007669"/>
    <property type="project" value="InterPro"/>
</dbReference>
<dbReference type="InterPro" id="IPR004113">
    <property type="entry name" value="FAD-bd_oxidored_4_C"/>
</dbReference>
<dbReference type="EMBL" id="AUZZ01004313">
    <property type="protein sequence ID" value="EQD54096.1"/>
    <property type="molecule type" value="Genomic_DNA"/>
</dbReference>
<evidence type="ECO:0000259" key="1">
    <source>
        <dbReference type="PROSITE" id="PS51379"/>
    </source>
</evidence>
<dbReference type="Pfam" id="PF13183">
    <property type="entry name" value="Fer4_8"/>
    <property type="match status" value="1"/>
</dbReference>
<dbReference type="Gene3D" id="1.10.1060.10">
    <property type="entry name" value="Alpha-helical ferredoxin"/>
    <property type="match status" value="1"/>
</dbReference>
<dbReference type="PANTHER" id="PTHR32479:SF17">
    <property type="entry name" value="GLYCOLATE OXIDASE IRON-SULFUR SUBUNIT"/>
    <property type="match status" value="1"/>
</dbReference>
<comment type="caution">
    <text evidence="2">The sequence shown here is derived from an EMBL/GenBank/DDBJ whole genome shotgun (WGS) entry which is preliminary data.</text>
</comment>
<dbReference type="InterPro" id="IPR017896">
    <property type="entry name" value="4Fe4S_Fe-S-bd"/>
</dbReference>